<evidence type="ECO:0000256" key="4">
    <source>
        <dbReference type="PIRSR" id="PIRSR006806-1"/>
    </source>
</evidence>
<reference evidence="6" key="2">
    <citation type="submission" date="2023-10" db="EMBL/GenBank/DDBJ databases">
        <authorList>
            <person name="Khurajog B."/>
        </authorList>
    </citation>
    <scope>NUCLEOTIDE SEQUENCE</scope>
    <source>
        <strain evidence="6">BF9</strain>
    </source>
</reference>
<evidence type="ECO:0000256" key="2">
    <source>
        <dbReference type="ARBA" id="ARBA00022741"/>
    </source>
</evidence>
<feature type="binding site" evidence="4">
    <location>
        <begin position="3"/>
        <end position="7"/>
    </location>
    <ligand>
        <name>ATP</name>
        <dbReference type="ChEBI" id="CHEBI:30616"/>
    </ligand>
</feature>
<dbReference type="GO" id="GO:0009396">
    <property type="term" value="P:folic acid-containing compound biosynthetic process"/>
    <property type="evidence" value="ECO:0007669"/>
    <property type="project" value="TreeGrafter"/>
</dbReference>
<keyword evidence="6" id="KW-0436">Ligase</keyword>
<dbReference type="EMBL" id="JAWJAV010000001">
    <property type="protein sequence ID" value="MDV2620195.1"/>
    <property type="molecule type" value="Genomic_DNA"/>
</dbReference>
<gene>
    <name evidence="6" type="ORF">R0G89_00395</name>
</gene>
<comment type="cofactor">
    <cofactor evidence="5">
        <name>Mg(2+)</name>
        <dbReference type="ChEBI" id="CHEBI:18420"/>
    </cofactor>
</comment>
<dbReference type="InterPro" id="IPR002698">
    <property type="entry name" value="FTHF_cligase"/>
</dbReference>
<feature type="binding site" evidence="4">
    <location>
        <begin position="131"/>
        <end position="139"/>
    </location>
    <ligand>
        <name>ATP</name>
        <dbReference type="ChEBI" id="CHEBI:30616"/>
    </ligand>
</feature>
<dbReference type="SUPFAM" id="SSF100950">
    <property type="entry name" value="NagB/RpiA/CoA transferase-like"/>
    <property type="match status" value="1"/>
</dbReference>
<evidence type="ECO:0000256" key="3">
    <source>
        <dbReference type="ARBA" id="ARBA00022840"/>
    </source>
</evidence>
<dbReference type="AlphaFoldDB" id="A0AAW8Y9L8"/>
<feature type="binding site" evidence="4">
    <location>
        <position position="54"/>
    </location>
    <ligand>
        <name>substrate</name>
    </ligand>
</feature>
<dbReference type="Proteomes" id="UP001280897">
    <property type="component" value="Unassembled WGS sequence"/>
</dbReference>
<dbReference type="GO" id="GO:0046872">
    <property type="term" value="F:metal ion binding"/>
    <property type="evidence" value="ECO:0007669"/>
    <property type="project" value="UniProtKB-KW"/>
</dbReference>
<comment type="similarity">
    <text evidence="1 5">Belongs to the 5-formyltetrahydrofolate cyclo-ligase family.</text>
</comment>
<reference evidence="6" key="1">
    <citation type="journal article" date="2023" name="PeerJ">
        <title>Selection and evaluation of lactic acid bacteria from chicken feces in Thailand as potential probiotics.</title>
        <authorList>
            <person name="Khurajog B."/>
            <person name="Disastra Y."/>
            <person name="Lawwyne L.D."/>
            <person name="Sirichokchatchawan W."/>
            <person name="Niyomtham W."/>
            <person name="Yindee J."/>
            <person name="Hampson D.J."/>
            <person name="Prapasarakul N."/>
        </authorList>
    </citation>
    <scope>NUCLEOTIDE SEQUENCE</scope>
    <source>
        <strain evidence="6">BF9</strain>
    </source>
</reference>
<protein>
    <recommendedName>
        <fullName evidence="5">5-formyltetrahydrofolate cyclo-ligase</fullName>
        <ecNumber evidence="5">6.3.3.2</ecNumber>
    </recommendedName>
</protein>
<dbReference type="GO" id="GO:0035999">
    <property type="term" value="P:tetrahydrofolate interconversion"/>
    <property type="evidence" value="ECO:0007669"/>
    <property type="project" value="TreeGrafter"/>
</dbReference>
<dbReference type="PANTHER" id="PTHR23407">
    <property type="entry name" value="ATPASE INHIBITOR/5-FORMYLTETRAHYDROFOLATE CYCLO-LIGASE"/>
    <property type="match status" value="1"/>
</dbReference>
<evidence type="ECO:0000256" key="5">
    <source>
        <dbReference type="RuleBase" id="RU361279"/>
    </source>
</evidence>
<dbReference type="Gene3D" id="3.40.50.10420">
    <property type="entry name" value="NagB/RpiA/CoA transferase-like"/>
    <property type="match status" value="1"/>
</dbReference>
<name>A0AAW8Y9L8_PEDAC</name>
<sequence>MDKKQFRQRQIEQLRQLSPDVKAKLEKQIMERFFEQTAVSTAKNVAITLSQKFELNTAHIIRRLQERKISVLVPKTFENRRMEFVSLTSETQLAPQAFGILEPVDGVPVAPTALDLIVVPGLAYEQTGGNRLGFGGGYYDRYLKRAPQAHKIVLAFNQQVYPAAHWPVDQFDVTMDLIITEQGVQFKNERIR</sequence>
<dbReference type="RefSeq" id="WP_160185525.1">
    <property type="nucleotide sequence ID" value="NZ_CP096031.1"/>
</dbReference>
<accession>A0AAW8Y9L8</accession>
<comment type="catalytic activity">
    <reaction evidence="5">
        <text>(6S)-5-formyl-5,6,7,8-tetrahydrofolate + ATP = (6R)-5,10-methenyltetrahydrofolate + ADP + phosphate</text>
        <dbReference type="Rhea" id="RHEA:10488"/>
        <dbReference type="ChEBI" id="CHEBI:30616"/>
        <dbReference type="ChEBI" id="CHEBI:43474"/>
        <dbReference type="ChEBI" id="CHEBI:57455"/>
        <dbReference type="ChEBI" id="CHEBI:57457"/>
        <dbReference type="ChEBI" id="CHEBI:456216"/>
        <dbReference type="EC" id="6.3.3.2"/>
    </reaction>
</comment>
<dbReference type="Pfam" id="PF01812">
    <property type="entry name" value="5-FTHF_cyc-lig"/>
    <property type="match status" value="1"/>
</dbReference>
<evidence type="ECO:0000313" key="7">
    <source>
        <dbReference type="Proteomes" id="UP001280897"/>
    </source>
</evidence>
<dbReference type="PANTHER" id="PTHR23407:SF1">
    <property type="entry name" value="5-FORMYLTETRAHYDROFOLATE CYCLO-LIGASE"/>
    <property type="match status" value="1"/>
</dbReference>
<dbReference type="GO" id="GO:0005524">
    <property type="term" value="F:ATP binding"/>
    <property type="evidence" value="ECO:0007669"/>
    <property type="project" value="UniProtKB-KW"/>
</dbReference>
<comment type="caution">
    <text evidence="6">The sequence shown here is derived from an EMBL/GenBank/DDBJ whole genome shotgun (WGS) entry which is preliminary data.</text>
</comment>
<keyword evidence="5" id="KW-0479">Metal-binding</keyword>
<dbReference type="PIRSF" id="PIRSF006806">
    <property type="entry name" value="FTHF_cligase"/>
    <property type="match status" value="1"/>
</dbReference>
<dbReference type="NCBIfam" id="TIGR02727">
    <property type="entry name" value="MTHFS_bact"/>
    <property type="match status" value="1"/>
</dbReference>
<evidence type="ECO:0000256" key="1">
    <source>
        <dbReference type="ARBA" id="ARBA00010638"/>
    </source>
</evidence>
<organism evidence="6 7">
    <name type="scientific">Pediococcus acidilactici</name>
    <dbReference type="NCBI Taxonomy" id="1254"/>
    <lineage>
        <taxon>Bacteria</taxon>
        <taxon>Bacillati</taxon>
        <taxon>Bacillota</taxon>
        <taxon>Bacilli</taxon>
        <taxon>Lactobacillales</taxon>
        <taxon>Lactobacillaceae</taxon>
        <taxon>Pediococcus</taxon>
        <taxon>Pediococcus acidilactici group</taxon>
    </lineage>
</organism>
<proteinExistence type="inferred from homology"/>
<keyword evidence="3 4" id="KW-0067">ATP-binding</keyword>
<keyword evidence="5" id="KW-0460">Magnesium</keyword>
<keyword evidence="2 4" id="KW-0547">Nucleotide-binding</keyword>
<dbReference type="InterPro" id="IPR024185">
    <property type="entry name" value="FTHF_cligase-like_sf"/>
</dbReference>
<evidence type="ECO:0000313" key="6">
    <source>
        <dbReference type="EMBL" id="MDV2620195.1"/>
    </source>
</evidence>
<dbReference type="GO" id="GO:0030272">
    <property type="term" value="F:5-formyltetrahydrofolate cyclo-ligase activity"/>
    <property type="evidence" value="ECO:0007669"/>
    <property type="project" value="UniProtKB-EC"/>
</dbReference>
<feature type="binding site" evidence="4">
    <location>
        <position position="49"/>
    </location>
    <ligand>
        <name>substrate</name>
    </ligand>
</feature>
<dbReference type="InterPro" id="IPR037171">
    <property type="entry name" value="NagB/RpiA_transferase-like"/>
</dbReference>
<dbReference type="EC" id="6.3.3.2" evidence="5"/>